<sequence>MIRKGLYAAYNERDYECYETENGCVKLISYDKGDVANGFISYNDTTFTKEVPRDAVEEVFFVAPYATYQNETFGVSDASDRRVLLTTSEKEKADKYHFQRTDKYLYEKHVLKEEVKLMEKKTPYS</sequence>
<dbReference type="KEGG" id="bmeg:BG04_5081"/>
<dbReference type="GeneID" id="93643044"/>
<dbReference type="Proteomes" id="UP000031829">
    <property type="component" value="Chromosome"/>
</dbReference>
<evidence type="ECO:0000313" key="2">
    <source>
        <dbReference type="Proteomes" id="UP000031829"/>
    </source>
</evidence>
<gene>
    <name evidence="1" type="ORF">BG04_5081</name>
</gene>
<protein>
    <submittedName>
        <fullName evidence="1">Uncharacterized protein</fullName>
    </submittedName>
</protein>
<evidence type="ECO:0000313" key="1">
    <source>
        <dbReference type="EMBL" id="AJI21097.1"/>
    </source>
</evidence>
<reference evidence="1 2" key="1">
    <citation type="journal article" date="2015" name="Genome Announc.">
        <title>Complete genome sequences for 35 biothreat assay-relevant bacillus species.</title>
        <authorList>
            <person name="Johnson S.L."/>
            <person name="Daligault H.E."/>
            <person name="Davenport K.W."/>
            <person name="Jaissle J."/>
            <person name="Frey K.G."/>
            <person name="Ladner J.T."/>
            <person name="Broomall S.M."/>
            <person name="Bishop-Lilly K.A."/>
            <person name="Bruce D.C."/>
            <person name="Gibbons H.S."/>
            <person name="Coyne S.R."/>
            <person name="Lo C.C."/>
            <person name="Meincke L."/>
            <person name="Munk A.C."/>
            <person name="Koroleva G.I."/>
            <person name="Rosenzweig C.N."/>
            <person name="Palacios G.F."/>
            <person name="Redden C.L."/>
            <person name="Minogue T.D."/>
            <person name="Chain P.S."/>
        </authorList>
    </citation>
    <scope>NUCLEOTIDE SEQUENCE [LARGE SCALE GENOMIC DNA]</scope>
    <source>
        <strain evidence="2">ATCC 14581 / DSM 32 / JCM 2506 / NBRC 15308 / NCIMB 9376 / NCTC 10342 / NRRL B-14308 / VKM B-512</strain>
    </source>
</reference>
<accession>A0A0B6AJ60</accession>
<dbReference type="RefSeq" id="WP_016764375.1">
    <property type="nucleotide sequence ID" value="NZ_BCVB01000010.1"/>
</dbReference>
<dbReference type="InterPro" id="IPR017020">
    <property type="entry name" value="UCP033725"/>
</dbReference>
<proteinExistence type="predicted"/>
<dbReference type="AlphaFoldDB" id="A0A0B6AJ60"/>
<name>A0A0B6AJ60_PRIM2</name>
<dbReference type="HOGENOM" id="CLU_137247_1_0_9"/>
<dbReference type="PIRSF" id="PIRSF033725">
    <property type="entry name" value="UCP033725"/>
    <property type="match status" value="1"/>
</dbReference>
<organism evidence="1 2">
    <name type="scientific">Priestia megaterium (strain ATCC 14581 / DSM 32 / CCUG 1817 / JCM 2506 / NBRC 15308 / NCIMB 9376 / NCTC 10342 / NRRL B-14308 / VKM B-512 / Ford 19)</name>
    <name type="common">Bacillus megaterium</name>
    <dbReference type="NCBI Taxonomy" id="1348623"/>
    <lineage>
        <taxon>Bacteria</taxon>
        <taxon>Bacillati</taxon>
        <taxon>Bacillota</taxon>
        <taxon>Bacilli</taxon>
        <taxon>Bacillales</taxon>
        <taxon>Bacillaceae</taxon>
        <taxon>Priestia</taxon>
    </lineage>
</organism>
<dbReference type="EMBL" id="CP009920">
    <property type="protein sequence ID" value="AJI21097.1"/>
    <property type="molecule type" value="Genomic_DNA"/>
</dbReference>